<feature type="domain" description="RNA polymerase alpha subunit C-terminal" evidence="1">
    <location>
        <begin position="41"/>
        <end position="86"/>
    </location>
</feature>
<gene>
    <name evidence="2" type="ORF">SDC9_85104</name>
</gene>
<dbReference type="InterPro" id="IPR011260">
    <property type="entry name" value="RNAP_asu_C"/>
</dbReference>
<dbReference type="GO" id="GO:0003899">
    <property type="term" value="F:DNA-directed RNA polymerase activity"/>
    <property type="evidence" value="ECO:0007669"/>
    <property type="project" value="InterPro"/>
</dbReference>
<dbReference type="AlphaFoldDB" id="A0A644ZC64"/>
<dbReference type="EMBL" id="VSSQ01008298">
    <property type="protein sequence ID" value="MPM38475.1"/>
    <property type="molecule type" value="Genomic_DNA"/>
</dbReference>
<comment type="caution">
    <text evidence="2">The sequence shown here is derived from an EMBL/GenBank/DDBJ whole genome shotgun (WGS) entry which is preliminary data.</text>
</comment>
<dbReference type="Pfam" id="PF03118">
    <property type="entry name" value="RNA_pol_A_CTD"/>
    <property type="match status" value="1"/>
</dbReference>
<dbReference type="GO" id="GO:0006351">
    <property type="term" value="P:DNA-templated transcription"/>
    <property type="evidence" value="ECO:0007669"/>
    <property type="project" value="InterPro"/>
</dbReference>
<accession>A0A644ZC64</accession>
<organism evidence="2">
    <name type="scientific">bioreactor metagenome</name>
    <dbReference type="NCBI Taxonomy" id="1076179"/>
    <lineage>
        <taxon>unclassified sequences</taxon>
        <taxon>metagenomes</taxon>
        <taxon>ecological metagenomes</taxon>
    </lineage>
</organism>
<proteinExistence type="predicted"/>
<evidence type="ECO:0000259" key="1">
    <source>
        <dbReference type="Pfam" id="PF03118"/>
    </source>
</evidence>
<protein>
    <recommendedName>
        <fullName evidence="1">RNA polymerase alpha subunit C-terminal domain-containing protein</fullName>
    </recommendedName>
</protein>
<evidence type="ECO:0000313" key="2">
    <source>
        <dbReference type="EMBL" id="MPM38475.1"/>
    </source>
</evidence>
<reference evidence="2" key="1">
    <citation type="submission" date="2019-08" db="EMBL/GenBank/DDBJ databases">
        <authorList>
            <person name="Kucharzyk K."/>
            <person name="Murdoch R.W."/>
            <person name="Higgins S."/>
            <person name="Loffler F."/>
        </authorList>
    </citation>
    <scope>NUCLEOTIDE SEQUENCE</scope>
</reference>
<sequence length="96" mass="10529">MKNSKMEQTCERGHTYEKSTDCPVCPICERMKTEGPFRAILSSPASNALESAGINNLQELANHTESEILKLHGMGPASIPKLRIALSNAGLRFRNS</sequence>
<name>A0A644ZC64_9ZZZZ</name>
<dbReference type="GO" id="GO:0003677">
    <property type="term" value="F:DNA binding"/>
    <property type="evidence" value="ECO:0007669"/>
    <property type="project" value="InterPro"/>
</dbReference>
<dbReference type="Gene3D" id="1.10.150.20">
    <property type="entry name" value="5' to 3' exonuclease, C-terminal subdomain"/>
    <property type="match status" value="1"/>
</dbReference>
<dbReference type="SUPFAM" id="SSF47789">
    <property type="entry name" value="C-terminal domain of RNA polymerase alpha subunit"/>
    <property type="match status" value="1"/>
</dbReference>